<dbReference type="InterPro" id="IPR052567">
    <property type="entry name" value="OP_Dioxygenase"/>
</dbReference>
<keyword evidence="3" id="KW-1185">Reference proteome</keyword>
<evidence type="ECO:0000313" key="2">
    <source>
        <dbReference type="EMBL" id="RVU31587.1"/>
    </source>
</evidence>
<organism evidence="2 3">
    <name type="scientific">Neptunomonas marina</name>
    <dbReference type="NCBI Taxonomy" id="1815562"/>
    <lineage>
        <taxon>Bacteria</taxon>
        <taxon>Pseudomonadati</taxon>
        <taxon>Pseudomonadota</taxon>
        <taxon>Gammaproteobacteria</taxon>
        <taxon>Oceanospirillales</taxon>
        <taxon>Oceanospirillaceae</taxon>
        <taxon>Neptunomonas</taxon>
    </lineage>
</organism>
<dbReference type="PANTHER" id="PTHR40202">
    <property type="match status" value="1"/>
</dbReference>
<dbReference type="InterPro" id="IPR006674">
    <property type="entry name" value="HD_domain"/>
</dbReference>
<reference evidence="2 3" key="1">
    <citation type="submission" date="2019-01" db="EMBL/GenBank/DDBJ databases">
        <authorList>
            <person name="Chen W.-M."/>
        </authorList>
    </citation>
    <scope>NUCLEOTIDE SEQUENCE [LARGE SCALE GENOMIC DNA]</scope>
    <source>
        <strain evidence="2 3">HPM-16</strain>
    </source>
</reference>
<dbReference type="RefSeq" id="WP_127693446.1">
    <property type="nucleotide sequence ID" value="NZ_SACQ01000002.1"/>
</dbReference>
<proteinExistence type="predicted"/>
<name>A0A437QAR2_9GAMM</name>
<dbReference type="Gene3D" id="1.10.3210.10">
    <property type="entry name" value="Hypothetical protein af1432"/>
    <property type="match status" value="1"/>
</dbReference>
<dbReference type="PANTHER" id="PTHR40202:SF1">
    <property type="entry name" value="HD DOMAIN-CONTAINING PROTEIN"/>
    <property type="match status" value="1"/>
</dbReference>
<dbReference type="EMBL" id="SACQ01000002">
    <property type="protein sequence ID" value="RVU31587.1"/>
    <property type="molecule type" value="Genomic_DNA"/>
</dbReference>
<comment type="caution">
    <text evidence="2">The sequence shown here is derived from an EMBL/GenBank/DDBJ whole genome shotgun (WGS) entry which is preliminary data.</text>
</comment>
<evidence type="ECO:0000313" key="3">
    <source>
        <dbReference type="Proteomes" id="UP000282818"/>
    </source>
</evidence>
<dbReference type="Proteomes" id="UP000282818">
    <property type="component" value="Unassembled WGS sequence"/>
</dbReference>
<feature type="domain" description="HD" evidence="1">
    <location>
        <begin position="28"/>
        <end position="95"/>
    </location>
</feature>
<accession>A0A437QAR2</accession>
<gene>
    <name evidence="2" type="ORF">EOE65_06315</name>
</gene>
<dbReference type="Pfam" id="PF01966">
    <property type="entry name" value="HD"/>
    <property type="match status" value="1"/>
</dbReference>
<evidence type="ECO:0000259" key="1">
    <source>
        <dbReference type="Pfam" id="PF01966"/>
    </source>
</evidence>
<sequence length="176" mass="19898">MQNVIDEIVAIYAEHGEKTYGEGISQTEHAVQCAQLAVLAQQPPEMVTAALLHDIGHLIDEIHPQHGNFKHDKAGADYLQDLFPPAVTEPIRLHAQAKRYLCTMEQGYLETLSEASRYSLKYQGGLMTDEELDAFEDEPFFTESLQLRYWDDQGKDPELAAIPFSQFKDQMAQAML</sequence>
<protein>
    <submittedName>
        <fullName evidence="2">HD domain-containing protein</fullName>
    </submittedName>
</protein>
<dbReference type="SUPFAM" id="SSF109604">
    <property type="entry name" value="HD-domain/PDEase-like"/>
    <property type="match status" value="1"/>
</dbReference>
<dbReference type="AlphaFoldDB" id="A0A437QAR2"/>